<evidence type="ECO:0000313" key="2">
    <source>
        <dbReference type="EMBL" id="GBN50525.1"/>
    </source>
</evidence>
<comment type="caution">
    <text evidence="2">The sequence shown here is derived from an EMBL/GenBank/DDBJ whole genome shotgun (WGS) entry which is preliminary data.</text>
</comment>
<evidence type="ECO:0000313" key="3">
    <source>
        <dbReference type="Proteomes" id="UP000499080"/>
    </source>
</evidence>
<feature type="domain" description="PiggyBac transposable element-derived protein" evidence="1">
    <location>
        <begin position="10"/>
        <end position="64"/>
    </location>
</feature>
<organism evidence="2 3">
    <name type="scientific">Araneus ventricosus</name>
    <name type="common">Orbweaver spider</name>
    <name type="synonym">Epeira ventricosa</name>
    <dbReference type="NCBI Taxonomy" id="182803"/>
    <lineage>
        <taxon>Eukaryota</taxon>
        <taxon>Metazoa</taxon>
        <taxon>Ecdysozoa</taxon>
        <taxon>Arthropoda</taxon>
        <taxon>Chelicerata</taxon>
        <taxon>Arachnida</taxon>
        <taxon>Araneae</taxon>
        <taxon>Araneomorphae</taxon>
        <taxon>Entelegynae</taxon>
        <taxon>Araneoidea</taxon>
        <taxon>Araneidae</taxon>
        <taxon>Araneus</taxon>
    </lineage>
</organism>
<accession>A0A4Y2PEZ2</accession>
<gene>
    <name evidence="2" type="ORF">AVEN_229349_1</name>
</gene>
<protein>
    <recommendedName>
        <fullName evidence="1">PiggyBac transposable element-derived protein domain-containing protein</fullName>
    </recommendedName>
</protein>
<reference evidence="2 3" key="1">
    <citation type="journal article" date="2019" name="Sci. Rep.">
        <title>Orb-weaving spider Araneus ventricosus genome elucidates the spidroin gene catalogue.</title>
        <authorList>
            <person name="Kono N."/>
            <person name="Nakamura H."/>
            <person name="Ohtoshi R."/>
            <person name="Moran D.A.P."/>
            <person name="Shinohara A."/>
            <person name="Yoshida Y."/>
            <person name="Fujiwara M."/>
            <person name="Mori M."/>
            <person name="Tomita M."/>
            <person name="Arakawa K."/>
        </authorList>
    </citation>
    <scope>NUCLEOTIDE SEQUENCE [LARGE SCALE GENOMIC DNA]</scope>
</reference>
<dbReference type="OrthoDB" id="6078215at2759"/>
<keyword evidence="3" id="KW-1185">Reference proteome</keyword>
<dbReference type="EMBL" id="BGPR01011283">
    <property type="protein sequence ID" value="GBN50525.1"/>
    <property type="molecule type" value="Genomic_DNA"/>
</dbReference>
<sequence length="113" mass="13545">MEQIQVRSEMKEKPKIVMDYNNTMGGLDRMDQNLKSFEIIKKRGKKCYRMIFFHIFDVAVWNSYVVYRKNGGKNTQLEFRLYLIDHVIEKYHSGQNFHRGRPGSEPNLLRLTE</sequence>
<dbReference type="InterPro" id="IPR029526">
    <property type="entry name" value="PGBD"/>
</dbReference>
<dbReference type="Pfam" id="PF13843">
    <property type="entry name" value="DDE_Tnp_1_7"/>
    <property type="match status" value="1"/>
</dbReference>
<dbReference type="PANTHER" id="PTHR46599:SF3">
    <property type="entry name" value="PIGGYBAC TRANSPOSABLE ELEMENT-DERIVED PROTEIN 4"/>
    <property type="match status" value="1"/>
</dbReference>
<name>A0A4Y2PEZ2_ARAVE</name>
<evidence type="ECO:0000259" key="1">
    <source>
        <dbReference type="Pfam" id="PF13843"/>
    </source>
</evidence>
<proteinExistence type="predicted"/>
<dbReference type="PANTHER" id="PTHR46599">
    <property type="entry name" value="PIGGYBAC TRANSPOSABLE ELEMENT-DERIVED PROTEIN 4"/>
    <property type="match status" value="1"/>
</dbReference>
<dbReference type="AlphaFoldDB" id="A0A4Y2PEZ2"/>
<dbReference type="Proteomes" id="UP000499080">
    <property type="component" value="Unassembled WGS sequence"/>
</dbReference>